<dbReference type="Gene3D" id="3.40.710.10">
    <property type="entry name" value="DD-peptidase/beta-lactamase superfamily"/>
    <property type="match status" value="1"/>
</dbReference>
<organism evidence="3 4">
    <name type="scientific">Planomonospora sphaerica</name>
    <dbReference type="NCBI Taxonomy" id="161355"/>
    <lineage>
        <taxon>Bacteria</taxon>
        <taxon>Bacillati</taxon>
        <taxon>Actinomycetota</taxon>
        <taxon>Actinomycetes</taxon>
        <taxon>Streptosporangiales</taxon>
        <taxon>Streptosporangiaceae</taxon>
        <taxon>Planomonospora</taxon>
    </lineage>
</organism>
<dbReference type="GO" id="GO:0046677">
    <property type="term" value="P:response to antibiotic"/>
    <property type="evidence" value="ECO:0007669"/>
    <property type="project" value="InterPro"/>
</dbReference>
<feature type="chain" id="PRO_5007905519" evidence="1">
    <location>
        <begin position="22"/>
        <end position="319"/>
    </location>
</feature>
<dbReference type="Pfam" id="PF13354">
    <property type="entry name" value="Beta-lactamase2"/>
    <property type="match status" value="1"/>
</dbReference>
<accession>A0A171C1Q9</accession>
<dbReference type="Proteomes" id="UP000077701">
    <property type="component" value="Unassembled WGS sequence"/>
</dbReference>
<dbReference type="STRING" id="161355.PS9374_01604"/>
<dbReference type="InterPro" id="IPR000871">
    <property type="entry name" value="Beta-lactam_class-A"/>
</dbReference>
<dbReference type="PANTHER" id="PTHR35333">
    <property type="entry name" value="BETA-LACTAMASE"/>
    <property type="match status" value="1"/>
</dbReference>
<dbReference type="OrthoDB" id="503335at2"/>
<feature type="domain" description="Beta-lactamase class A catalytic" evidence="2">
    <location>
        <begin position="53"/>
        <end position="268"/>
    </location>
</feature>
<evidence type="ECO:0000313" key="3">
    <source>
        <dbReference type="EMBL" id="GAT65960.1"/>
    </source>
</evidence>
<proteinExistence type="predicted"/>
<feature type="signal peptide" evidence="1">
    <location>
        <begin position="1"/>
        <end position="21"/>
    </location>
</feature>
<reference evidence="3 4" key="1">
    <citation type="journal article" date="2016" name="Genome Announc.">
        <title>Draft Genome Sequence of Planomonospora sphaerica JCM9374, a Rare Actinomycete.</title>
        <authorList>
            <person name="Dohra H."/>
            <person name="Suzuki T."/>
            <person name="Inoue Y."/>
            <person name="Kodani S."/>
        </authorList>
    </citation>
    <scope>NUCLEOTIDE SEQUENCE [LARGE SCALE GENOMIC DNA]</scope>
    <source>
        <strain evidence="3 4">JCM 9374</strain>
    </source>
</reference>
<dbReference type="InterPro" id="IPR012338">
    <property type="entry name" value="Beta-lactam/transpept-like"/>
</dbReference>
<dbReference type="SUPFAM" id="SSF56601">
    <property type="entry name" value="beta-lactamase/transpeptidase-like"/>
    <property type="match status" value="1"/>
</dbReference>
<dbReference type="GO" id="GO:0008800">
    <property type="term" value="F:beta-lactamase activity"/>
    <property type="evidence" value="ECO:0007669"/>
    <property type="project" value="InterPro"/>
</dbReference>
<gene>
    <name evidence="3" type="ORF">PS9374_01604</name>
</gene>
<evidence type="ECO:0000313" key="4">
    <source>
        <dbReference type="Proteomes" id="UP000077701"/>
    </source>
</evidence>
<comment type="caution">
    <text evidence="3">The sequence shown here is derived from an EMBL/GenBank/DDBJ whole genome shotgun (WGS) entry which is preliminary data.</text>
</comment>
<dbReference type="RefSeq" id="WP_068895763.1">
    <property type="nucleotide sequence ID" value="NZ_BDCX01000003.1"/>
</dbReference>
<protein>
    <submittedName>
        <fullName evidence="3">Serine hydrolase</fullName>
    </submittedName>
</protein>
<dbReference type="PANTHER" id="PTHR35333:SF3">
    <property type="entry name" value="BETA-LACTAMASE-TYPE TRANSPEPTIDASE FOLD CONTAINING PROTEIN"/>
    <property type="match status" value="1"/>
</dbReference>
<reference evidence="4" key="2">
    <citation type="submission" date="2016-04" db="EMBL/GenBank/DDBJ databases">
        <title>Planomonospora sphaerica JCM9374 whole genome shotgun sequence.</title>
        <authorList>
            <person name="Suzuki T."/>
            <person name="Dohra H."/>
            <person name="Kodani S."/>
        </authorList>
    </citation>
    <scope>NUCLEOTIDE SEQUENCE [LARGE SCALE GENOMIC DNA]</scope>
    <source>
        <strain evidence="4">JCM 9374</strain>
    </source>
</reference>
<dbReference type="AlphaFoldDB" id="A0A171C1Q9"/>
<dbReference type="InterPro" id="IPR045155">
    <property type="entry name" value="Beta-lactam_cat"/>
</dbReference>
<dbReference type="GO" id="GO:0030655">
    <property type="term" value="P:beta-lactam antibiotic catabolic process"/>
    <property type="evidence" value="ECO:0007669"/>
    <property type="project" value="InterPro"/>
</dbReference>
<keyword evidence="1" id="KW-0732">Signal</keyword>
<keyword evidence="3" id="KW-0378">Hydrolase</keyword>
<keyword evidence="4" id="KW-1185">Reference proteome</keyword>
<dbReference type="EMBL" id="BDCX01000003">
    <property type="protein sequence ID" value="GAT65960.1"/>
    <property type="molecule type" value="Genomic_DNA"/>
</dbReference>
<name>A0A171C1Q9_9ACTN</name>
<sequence>MNAILSISLATALVATPTAPAAAPAPADLKDAEAVLAHIAAHPGDVALVTRGISHNAGRLAPVASTIKIVHLAAYADAVRRGRAAPGDRVPVALWNAYHVPGTDGGAHEAALKRLAPGASVTLDQLVSAMIEESDNAAADLLRDRLGPGELRKIARTGVGTINGEILRAFGGCTLPADACLKRYVKAGKQVTPALPDFARQAAWAATVTRVEPGVLRRVLAGLRKDPVASRHLEWPMRLPGADPAELRIGTKGGALPGVISEAMYTARPGERPRETVLVLHRLPETTWFSGMRSYAHQDFIRKLATEPAFFAKVRAALK</sequence>
<evidence type="ECO:0000256" key="1">
    <source>
        <dbReference type="SAM" id="SignalP"/>
    </source>
</evidence>
<evidence type="ECO:0000259" key="2">
    <source>
        <dbReference type="Pfam" id="PF13354"/>
    </source>
</evidence>